<protein>
    <recommendedName>
        <fullName evidence="3">WAP domain-containing protein</fullName>
    </recommendedName>
</protein>
<name>A0A6A4XB95_AMPAM</name>
<dbReference type="AlphaFoldDB" id="A0A6A4XB95"/>
<gene>
    <name evidence="4" type="ORF">FJT64_017576</name>
</gene>
<dbReference type="EMBL" id="VIIS01000224">
    <property type="protein sequence ID" value="KAF0311632.1"/>
    <property type="molecule type" value="Genomic_DNA"/>
</dbReference>
<evidence type="ECO:0000313" key="4">
    <source>
        <dbReference type="EMBL" id="KAF0311632.1"/>
    </source>
</evidence>
<dbReference type="SUPFAM" id="SSF57256">
    <property type="entry name" value="Elafin-like"/>
    <property type="match status" value="1"/>
</dbReference>
<proteinExistence type="predicted"/>
<keyword evidence="5" id="KW-1185">Reference proteome</keyword>
<accession>A0A6A4XB95</accession>
<feature type="compositionally biased region" description="Low complexity" evidence="1">
    <location>
        <begin position="185"/>
        <end position="197"/>
    </location>
</feature>
<evidence type="ECO:0000313" key="5">
    <source>
        <dbReference type="Proteomes" id="UP000440578"/>
    </source>
</evidence>
<dbReference type="Proteomes" id="UP000440578">
    <property type="component" value="Unassembled WGS sequence"/>
</dbReference>
<dbReference type="CDD" id="cd00199">
    <property type="entry name" value="WAP"/>
    <property type="match status" value="1"/>
</dbReference>
<dbReference type="SMART" id="SM00217">
    <property type="entry name" value="WAP"/>
    <property type="match status" value="1"/>
</dbReference>
<feature type="region of interest" description="Disordered" evidence="1">
    <location>
        <begin position="185"/>
        <end position="207"/>
    </location>
</feature>
<dbReference type="InterPro" id="IPR036645">
    <property type="entry name" value="Elafin-like_sf"/>
</dbReference>
<dbReference type="InterPro" id="IPR008197">
    <property type="entry name" value="WAP_dom"/>
</dbReference>
<sequence>MGARPAMRLLSCLSVCVLALVAAGPALALTQGSGFRWFWRGSSGGSTTHKFSISSGTGSTTGTHSMVVVRVKDSTGRTVVLDPANPHTSRRVVHGFSGKGANKATFTVTKTIGGISSNGEIVKPSKYMQPPPVTPVEAPAAAPEPARWFRPPSVDATPAPTEPPTTTTTARPTRLAQLSRLIVGPPTEEPPTGGYLPPSAPLTEAPSAEGFVPELTGASAPAPTPTPASHVAKDIRRNLSGRVDGSVFFGILPVINDLQRTPQAKTEPPPKVIISRRPGKCPFINMMRCPAPSVPQSGRCSNDSQCPTEQRCCYNPCAASSQCLTAVL</sequence>
<feature type="chain" id="PRO_5025427581" description="WAP domain-containing protein" evidence="2">
    <location>
        <begin position="29"/>
        <end position="328"/>
    </location>
</feature>
<feature type="signal peptide" evidence="2">
    <location>
        <begin position="1"/>
        <end position="28"/>
    </location>
</feature>
<dbReference type="Pfam" id="PF00095">
    <property type="entry name" value="WAP"/>
    <property type="match status" value="1"/>
</dbReference>
<dbReference type="GO" id="GO:0005576">
    <property type="term" value="C:extracellular region"/>
    <property type="evidence" value="ECO:0007669"/>
    <property type="project" value="InterPro"/>
</dbReference>
<comment type="caution">
    <text evidence="4">The sequence shown here is derived from an EMBL/GenBank/DDBJ whole genome shotgun (WGS) entry which is preliminary data.</text>
</comment>
<feature type="domain" description="WAP" evidence="3">
    <location>
        <begin position="274"/>
        <end position="327"/>
    </location>
</feature>
<dbReference type="Gene3D" id="4.10.75.10">
    <property type="entry name" value="Elafin-like"/>
    <property type="match status" value="1"/>
</dbReference>
<evidence type="ECO:0000259" key="3">
    <source>
        <dbReference type="PROSITE" id="PS51390"/>
    </source>
</evidence>
<dbReference type="GO" id="GO:0030414">
    <property type="term" value="F:peptidase inhibitor activity"/>
    <property type="evidence" value="ECO:0007669"/>
    <property type="project" value="InterPro"/>
</dbReference>
<keyword evidence="2" id="KW-0732">Signal</keyword>
<evidence type="ECO:0000256" key="1">
    <source>
        <dbReference type="SAM" id="MobiDB-lite"/>
    </source>
</evidence>
<dbReference type="PROSITE" id="PS51390">
    <property type="entry name" value="WAP"/>
    <property type="match status" value="1"/>
</dbReference>
<evidence type="ECO:0000256" key="2">
    <source>
        <dbReference type="SAM" id="SignalP"/>
    </source>
</evidence>
<organism evidence="4 5">
    <name type="scientific">Amphibalanus amphitrite</name>
    <name type="common">Striped barnacle</name>
    <name type="synonym">Balanus amphitrite</name>
    <dbReference type="NCBI Taxonomy" id="1232801"/>
    <lineage>
        <taxon>Eukaryota</taxon>
        <taxon>Metazoa</taxon>
        <taxon>Ecdysozoa</taxon>
        <taxon>Arthropoda</taxon>
        <taxon>Crustacea</taxon>
        <taxon>Multicrustacea</taxon>
        <taxon>Cirripedia</taxon>
        <taxon>Thoracica</taxon>
        <taxon>Thoracicalcarea</taxon>
        <taxon>Balanomorpha</taxon>
        <taxon>Balanoidea</taxon>
        <taxon>Balanidae</taxon>
        <taxon>Amphibalaninae</taxon>
        <taxon>Amphibalanus</taxon>
    </lineage>
</organism>
<reference evidence="4 5" key="1">
    <citation type="submission" date="2019-07" db="EMBL/GenBank/DDBJ databases">
        <title>Draft genome assembly of a fouling barnacle, Amphibalanus amphitrite (Darwin, 1854): The first reference genome for Thecostraca.</title>
        <authorList>
            <person name="Kim W."/>
        </authorList>
    </citation>
    <scope>NUCLEOTIDE SEQUENCE [LARGE SCALE GENOMIC DNA]</scope>
    <source>
        <strain evidence="4">SNU_AA5</strain>
        <tissue evidence="4">Soma without cirri and trophi</tissue>
    </source>
</reference>